<comment type="caution">
    <text evidence="7">The sequence shown here is derived from an EMBL/GenBank/DDBJ whole genome shotgun (WGS) entry which is preliminary data.</text>
</comment>
<keyword evidence="1" id="KW-0285">Flavoprotein</keyword>
<accession>A0ABW6DR41</accession>
<evidence type="ECO:0000256" key="5">
    <source>
        <dbReference type="SAM" id="MobiDB-lite"/>
    </source>
</evidence>
<dbReference type="PANTHER" id="PTHR30011">
    <property type="entry name" value="ALKANESULFONATE MONOOXYGENASE-RELATED"/>
    <property type="match status" value="1"/>
</dbReference>
<dbReference type="InterPro" id="IPR036661">
    <property type="entry name" value="Luciferase-like_sf"/>
</dbReference>
<evidence type="ECO:0000256" key="3">
    <source>
        <dbReference type="ARBA" id="ARBA00023002"/>
    </source>
</evidence>
<keyword evidence="2" id="KW-0288">FMN</keyword>
<evidence type="ECO:0000259" key="6">
    <source>
        <dbReference type="Pfam" id="PF00296"/>
    </source>
</evidence>
<evidence type="ECO:0000256" key="4">
    <source>
        <dbReference type="ARBA" id="ARBA00023033"/>
    </source>
</evidence>
<dbReference type="CDD" id="cd01097">
    <property type="entry name" value="Tetrahydromethanopterin_reductase"/>
    <property type="match status" value="1"/>
</dbReference>
<dbReference type="GO" id="GO:0016491">
    <property type="term" value="F:oxidoreductase activity"/>
    <property type="evidence" value="ECO:0007669"/>
    <property type="project" value="UniProtKB-KW"/>
</dbReference>
<dbReference type="NCBIfam" id="TIGR03571">
    <property type="entry name" value="lucif_BA3436"/>
    <property type="match status" value="1"/>
</dbReference>
<sequence>MRAETAGAGGGGCTGPGAADTAGPGPHPAMRRAFPGGGRATLGLIAPLESFSGDVPTMEGHLARVRAAEEAGFASFWLRDVPLLVPGQGDGGQLFDPWVYLGALATATSRITLGTASTVLPLRHPVHVAKAAASVDLLSGGRMLLGLAVGDRPGEVPAFGPAAADPAGRLPDSWAYLRHLTGGTVTTGHSSPLGELAPGTGMVPGPAFGRLPLLMTGRGGRTIEWVAEHADGWLYSALAPDIQRANTARWRRLTGESGAPGSKPYAQAGYLVLDEDPRSAPRPLPQGWAMGREPLLDLFKTYEAGGVDQLMVNLRLNSRPADEVLAELAEYVLPHFPTPGTRPTPGLRPAPDLHI</sequence>
<dbReference type="PANTHER" id="PTHR30011:SF16">
    <property type="entry name" value="C2H2 FINGER DOMAIN TRANSCRIPTION FACTOR (EUROFUNG)-RELATED"/>
    <property type="match status" value="1"/>
</dbReference>
<evidence type="ECO:0000313" key="7">
    <source>
        <dbReference type="EMBL" id="MFD3956283.1"/>
    </source>
</evidence>
<dbReference type="InterPro" id="IPR020020">
    <property type="entry name" value="Luciferase-type_oxidoreductase"/>
</dbReference>
<keyword evidence="3 7" id="KW-0560">Oxidoreductase</keyword>
<gene>
    <name evidence="7" type="ORF">ACFWR3_09360</name>
</gene>
<dbReference type="Pfam" id="PF00296">
    <property type="entry name" value="Bac_luciferase"/>
    <property type="match status" value="1"/>
</dbReference>
<dbReference type="Gene3D" id="3.20.20.30">
    <property type="entry name" value="Luciferase-like domain"/>
    <property type="match status" value="1"/>
</dbReference>
<evidence type="ECO:0000313" key="8">
    <source>
        <dbReference type="Proteomes" id="UP001598300"/>
    </source>
</evidence>
<dbReference type="EMBL" id="JBHXPM010000006">
    <property type="protein sequence ID" value="MFD3956283.1"/>
    <property type="molecule type" value="Genomic_DNA"/>
</dbReference>
<dbReference type="Proteomes" id="UP001598300">
    <property type="component" value="Unassembled WGS sequence"/>
</dbReference>
<dbReference type="RefSeq" id="WP_079167130.1">
    <property type="nucleotide sequence ID" value="NZ_JBFAFO010000028.1"/>
</dbReference>
<dbReference type="EC" id="1.-.-.-" evidence="7"/>
<keyword evidence="4" id="KW-0503">Monooxygenase</keyword>
<proteinExistence type="predicted"/>
<organism evidence="7 8">
    <name type="scientific">Streptomyces bacillaris</name>
    <dbReference type="NCBI Taxonomy" id="68179"/>
    <lineage>
        <taxon>Bacteria</taxon>
        <taxon>Bacillati</taxon>
        <taxon>Actinomycetota</taxon>
        <taxon>Actinomycetes</taxon>
        <taxon>Kitasatosporales</taxon>
        <taxon>Streptomycetaceae</taxon>
        <taxon>Streptomyces</taxon>
    </lineage>
</organism>
<feature type="domain" description="Luciferase-like" evidence="6">
    <location>
        <begin position="57"/>
        <end position="284"/>
    </location>
</feature>
<protein>
    <submittedName>
        <fullName evidence="7">TIGR03571 family LLM class oxidoreductase</fullName>
        <ecNumber evidence="7">1.-.-.-</ecNumber>
    </submittedName>
</protein>
<dbReference type="InterPro" id="IPR011251">
    <property type="entry name" value="Luciferase-like_dom"/>
</dbReference>
<reference evidence="7 8" key="1">
    <citation type="submission" date="2024-09" db="EMBL/GenBank/DDBJ databases">
        <title>The Natural Products Discovery Center: Release of the First 8490 Sequenced Strains for Exploring Actinobacteria Biosynthetic Diversity.</title>
        <authorList>
            <person name="Kalkreuter E."/>
            <person name="Kautsar S.A."/>
            <person name="Yang D."/>
            <person name="Bader C.D."/>
            <person name="Teijaro C.N."/>
            <person name="Fluegel L."/>
            <person name="Davis C.M."/>
            <person name="Simpson J.R."/>
            <person name="Lauterbach L."/>
            <person name="Steele A.D."/>
            <person name="Gui C."/>
            <person name="Meng S."/>
            <person name="Li G."/>
            <person name="Viehrig K."/>
            <person name="Ye F."/>
            <person name="Su P."/>
            <person name="Kiefer A.F."/>
            <person name="Nichols A."/>
            <person name="Cepeda A.J."/>
            <person name="Yan W."/>
            <person name="Fan B."/>
            <person name="Jiang Y."/>
            <person name="Adhikari A."/>
            <person name="Zheng C.-J."/>
            <person name="Schuster L."/>
            <person name="Cowan T.M."/>
            <person name="Smanski M.J."/>
            <person name="Chevrette M.G."/>
            <person name="De Carvalho L.P.S."/>
            <person name="Shen B."/>
        </authorList>
    </citation>
    <scope>NUCLEOTIDE SEQUENCE [LARGE SCALE GENOMIC DNA]</scope>
    <source>
        <strain evidence="7 8">NPDC058584</strain>
    </source>
</reference>
<evidence type="ECO:0000256" key="1">
    <source>
        <dbReference type="ARBA" id="ARBA00022630"/>
    </source>
</evidence>
<dbReference type="SUPFAM" id="SSF51679">
    <property type="entry name" value="Bacterial luciferase-like"/>
    <property type="match status" value="1"/>
</dbReference>
<evidence type="ECO:0000256" key="2">
    <source>
        <dbReference type="ARBA" id="ARBA00022643"/>
    </source>
</evidence>
<feature type="region of interest" description="Disordered" evidence="5">
    <location>
        <begin position="1"/>
        <end position="34"/>
    </location>
</feature>
<dbReference type="InterPro" id="IPR051260">
    <property type="entry name" value="Diverse_substr_monoxygenases"/>
</dbReference>
<name>A0ABW6DR41_9ACTN</name>
<keyword evidence="8" id="KW-1185">Reference proteome</keyword>